<keyword evidence="6 9" id="KW-1133">Transmembrane helix</keyword>
<reference evidence="10 11" key="1">
    <citation type="submission" date="2016-10" db="EMBL/GenBank/DDBJ databases">
        <authorList>
            <person name="Varghese N."/>
            <person name="Submissions S."/>
        </authorList>
    </citation>
    <scope>NUCLEOTIDE SEQUENCE [LARGE SCALE GENOMIC DNA]</scope>
    <source>
        <strain evidence="10 11">DSM 21822</strain>
    </source>
</reference>
<evidence type="ECO:0000256" key="7">
    <source>
        <dbReference type="ARBA" id="ARBA00023136"/>
    </source>
</evidence>
<sequence length="660" mass="71208">MNTTTNAPAASSRAKASAIGPQSHAPAVTYPTLITVAATVAALYFGKDIFLPLAVAVLLTFALAPVVSWLRKFRLPRPAAVITVVIAAFAAIALFGTVVATQLGVLAENLPLYQSNIEAKVRVVKDANVGEGIIDRVSRLLERLGAEIRRNDKPPADANPPGTSDAPQVKPLPVEVVEPQLQPFQVLQTIIGPLIEPLATGGIIIVVVIFMLMKREDLRDRFIRLVGASDLHRTTEALQDAGKRVGQYLLMQLIVNVTYAIPIGVGLWVIGVPNPLLWGLLALVLRFVPYIGPIIAAVFPLLLALAVDPGWTMVLWAVALFIVVELISNNAVEPWLYGSRTGLSPLAIIVAAIFWTWLWGPLGLLLSTPLTVCLVVLGRHVPQFEFLDVLFGSEPVLEPHEALYQRLLAGDPDEATDRAEEFLADNDLVAFYETVAIPALSLGETDRARGVMDDARRQRVAEGAMTLVDNLEEYAEEEAAEEDDENGDEAEDEGEDDAAELPDGTGKTVLCVGGRGELDEASAAMLAQVLTAHGATARLVETRAISASNIGRLDFKDVHSVVIGYLNADSVAHARYMVRRIKRARKTLRVGVAFWLPAEDHFSDAKLMASINCDFVAHKMTQAVAGALSDEAAVAIKPAPRRIPKRRKPAKSKAKAKESA</sequence>
<keyword evidence="3" id="KW-0813">Transport</keyword>
<evidence type="ECO:0000313" key="11">
    <source>
        <dbReference type="Proteomes" id="UP000323300"/>
    </source>
</evidence>
<evidence type="ECO:0000256" key="8">
    <source>
        <dbReference type="SAM" id="MobiDB-lite"/>
    </source>
</evidence>
<dbReference type="RefSeq" id="WP_149761392.1">
    <property type="nucleotide sequence ID" value="NZ_BSPE01000007.1"/>
</dbReference>
<feature type="region of interest" description="Disordered" evidence="8">
    <location>
        <begin position="150"/>
        <end position="169"/>
    </location>
</feature>
<evidence type="ECO:0000256" key="9">
    <source>
        <dbReference type="SAM" id="Phobius"/>
    </source>
</evidence>
<name>A0A1I4BIY1_9HYPH</name>
<evidence type="ECO:0000256" key="5">
    <source>
        <dbReference type="ARBA" id="ARBA00022692"/>
    </source>
</evidence>
<feature type="transmembrane region" description="Helical" evidence="9">
    <location>
        <begin position="310"/>
        <end position="328"/>
    </location>
</feature>
<dbReference type="InterPro" id="IPR002549">
    <property type="entry name" value="AI-2E-like"/>
</dbReference>
<dbReference type="GO" id="GO:0005886">
    <property type="term" value="C:plasma membrane"/>
    <property type="evidence" value="ECO:0007669"/>
    <property type="project" value="UniProtKB-SubCell"/>
</dbReference>
<evidence type="ECO:0000256" key="6">
    <source>
        <dbReference type="ARBA" id="ARBA00022989"/>
    </source>
</evidence>
<dbReference type="GO" id="GO:0055085">
    <property type="term" value="P:transmembrane transport"/>
    <property type="evidence" value="ECO:0007669"/>
    <property type="project" value="TreeGrafter"/>
</dbReference>
<gene>
    <name evidence="10" type="ORF">SAMN04488498_110146</name>
</gene>
<evidence type="ECO:0000256" key="1">
    <source>
        <dbReference type="ARBA" id="ARBA00004651"/>
    </source>
</evidence>
<feature type="transmembrane region" description="Helical" evidence="9">
    <location>
        <begin position="82"/>
        <end position="105"/>
    </location>
</feature>
<keyword evidence="7 9" id="KW-0472">Membrane</keyword>
<evidence type="ECO:0000256" key="2">
    <source>
        <dbReference type="ARBA" id="ARBA00009773"/>
    </source>
</evidence>
<feature type="region of interest" description="Disordered" evidence="8">
    <location>
        <begin position="476"/>
        <end position="506"/>
    </location>
</feature>
<feature type="compositionally biased region" description="Basic residues" evidence="8">
    <location>
        <begin position="639"/>
        <end position="654"/>
    </location>
</feature>
<comment type="similarity">
    <text evidence="2">Belongs to the autoinducer-2 exporter (AI-2E) (TC 2.A.86) family.</text>
</comment>
<feature type="compositionally biased region" description="Acidic residues" evidence="8">
    <location>
        <begin position="476"/>
        <end position="500"/>
    </location>
</feature>
<dbReference type="EMBL" id="FOSL01000010">
    <property type="protein sequence ID" value="SFK67949.1"/>
    <property type="molecule type" value="Genomic_DNA"/>
</dbReference>
<dbReference type="Pfam" id="PF01594">
    <property type="entry name" value="AI-2E_transport"/>
    <property type="match status" value="1"/>
</dbReference>
<feature type="transmembrane region" description="Helical" evidence="9">
    <location>
        <begin position="190"/>
        <end position="213"/>
    </location>
</feature>
<dbReference type="Proteomes" id="UP000323300">
    <property type="component" value="Unassembled WGS sequence"/>
</dbReference>
<keyword evidence="4" id="KW-1003">Cell membrane</keyword>
<dbReference type="PANTHER" id="PTHR21716">
    <property type="entry name" value="TRANSMEMBRANE PROTEIN"/>
    <property type="match status" value="1"/>
</dbReference>
<evidence type="ECO:0000256" key="4">
    <source>
        <dbReference type="ARBA" id="ARBA00022475"/>
    </source>
</evidence>
<feature type="transmembrane region" description="Helical" evidence="9">
    <location>
        <begin position="276"/>
        <end position="303"/>
    </location>
</feature>
<evidence type="ECO:0000256" key="3">
    <source>
        <dbReference type="ARBA" id="ARBA00022448"/>
    </source>
</evidence>
<feature type="transmembrane region" description="Helical" evidence="9">
    <location>
        <begin position="49"/>
        <end position="70"/>
    </location>
</feature>
<feature type="region of interest" description="Disordered" evidence="8">
    <location>
        <begin position="638"/>
        <end position="660"/>
    </location>
</feature>
<dbReference type="OrthoDB" id="9799225at2"/>
<comment type="subcellular location">
    <subcellularLocation>
        <location evidence="1">Cell membrane</location>
        <topology evidence="1">Multi-pass membrane protein</topology>
    </subcellularLocation>
</comment>
<keyword evidence="11" id="KW-1185">Reference proteome</keyword>
<dbReference type="PANTHER" id="PTHR21716:SF53">
    <property type="entry name" value="PERMEASE PERM-RELATED"/>
    <property type="match status" value="1"/>
</dbReference>
<keyword evidence="5 9" id="KW-0812">Transmembrane</keyword>
<protein>
    <submittedName>
        <fullName evidence="10">Predicted PurR-regulated permease PerM</fullName>
    </submittedName>
</protein>
<feature type="transmembrane region" description="Helical" evidence="9">
    <location>
        <begin position="348"/>
        <end position="377"/>
    </location>
</feature>
<feature type="transmembrane region" description="Helical" evidence="9">
    <location>
        <begin position="248"/>
        <end position="270"/>
    </location>
</feature>
<evidence type="ECO:0000313" key="10">
    <source>
        <dbReference type="EMBL" id="SFK67949.1"/>
    </source>
</evidence>
<proteinExistence type="inferred from homology"/>
<organism evidence="10 11">
    <name type="scientific">Neomesorhizobium albiziae</name>
    <dbReference type="NCBI Taxonomy" id="335020"/>
    <lineage>
        <taxon>Bacteria</taxon>
        <taxon>Pseudomonadati</taxon>
        <taxon>Pseudomonadota</taxon>
        <taxon>Alphaproteobacteria</taxon>
        <taxon>Hyphomicrobiales</taxon>
        <taxon>Phyllobacteriaceae</taxon>
        <taxon>Neomesorhizobium</taxon>
    </lineage>
</organism>
<accession>A0A1I4BIY1</accession>
<dbReference type="AlphaFoldDB" id="A0A1I4BIY1"/>